<evidence type="ECO:0000313" key="3">
    <source>
        <dbReference type="EMBL" id="XBH20841.1"/>
    </source>
</evidence>
<sequence>MELQVEQEVLESPADKGPGSNDPVGPTEPGNRRDLMIAILLILALVVAGAIAMQFRSDPNAELGDWSIREKEVALHFANFSFAEDLETTPSMNQVNIVRDRVEELFPDTSQWDLVRTSWLPLNIELSDAPTRCSQTKEWQPCWGMGVMFLDQQTDDWFGEPLGTEGGAFLVGLDPQDEGPRLVTFDAEVGYPSAPDRLSVTLELDLKAAPELSASKMMGTEENAILLTGSKGLAVLQELADGLGDPSIADPFANVNPDLYGEVAVRFKDPEQAGDLIVLLQETDWEYGYTTAHVLASDEDLE</sequence>
<protein>
    <submittedName>
        <fullName evidence="3">Uncharacterized protein</fullName>
    </submittedName>
</protein>
<dbReference type="EMBL" id="CP146203">
    <property type="protein sequence ID" value="XBH20841.1"/>
    <property type="molecule type" value="Genomic_DNA"/>
</dbReference>
<gene>
    <name evidence="3" type="ORF">V5R04_11480</name>
</gene>
<proteinExistence type="predicted"/>
<evidence type="ECO:0000256" key="1">
    <source>
        <dbReference type="SAM" id="MobiDB-lite"/>
    </source>
</evidence>
<feature type="region of interest" description="Disordered" evidence="1">
    <location>
        <begin position="1"/>
        <end position="29"/>
    </location>
</feature>
<feature type="transmembrane region" description="Helical" evidence="2">
    <location>
        <begin position="35"/>
        <end position="53"/>
    </location>
</feature>
<evidence type="ECO:0000256" key="2">
    <source>
        <dbReference type="SAM" id="Phobius"/>
    </source>
</evidence>
<keyword evidence="2" id="KW-0812">Transmembrane</keyword>
<keyword evidence="2" id="KW-0472">Membrane</keyword>
<keyword evidence="2" id="KW-1133">Transmembrane helix</keyword>
<organism evidence="3">
    <name type="scientific">Jonesiaceae bacterium BS-20</name>
    <dbReference type="NCBI Taxonomy" id="3120821"/>
    <lineage>
        <taxon>Bacteria</taxon>
        <taxon>Bacillati</taxon>
        <taxon>Actinomycetota</taxon>
        <taxon>Actinomycetes</taxon>
        <taxon>Micrococcales</taxon>
        <taxon>Jonesiaceae</taxon>
    </lineage>
</organism>
<reference evidence="3" key="1">
    <citation type="submission" date="2024-02" db="EMBL/GenBank/DDBJ databases">
        <title>Tomenella chthoni gen. nov. sp. nov., a member of the family Jonesiaceae isolated from bat guano.</title>
        <authorList>
            <person name="Miller S.L."/>
            <person name="King J."/>
            <person name="Sankaranarayanan K."/>
            <person name="Lawson P.A."/>
        </authorList>
    </citation>
    <scope>NUCLEOTIDE SEQUENCE</scope>
    <source>
        <strain evidence="3">BS-20</strain>
    </source>
</reference>
<accession>A0AAU7DU74</accession>
<dbReference type="AlphaFoldDB" id="A0AAU7DU74"/>
<name>A0AAU7DU74_9MICO</name>